<name>A0A6B9XVS7_PICSI</name>
<accession>A0A6B9XVS7</accession>
<keyword evidence="1" id="KW-0496">Mitochondrion</keyword>
<protein>
    <submittedName>
        <fullName evidence="1">Uncharacterized protein</fullName>
    </submittedName>
</protein>
<evidence type="ECO:0000313" key="1">
    <source>
        <dbReference type="EMBL" id="QHR91401.1"/>
    </source>
</evidence>
<proteinExistence type="predicted"/>
<dbReference type="EMBL" id="MK697702">
    <property type="protein sequence ID" value="QHR91401.1"/>
    <property type="molecule type" value="Genomic_DNA"/>
</dbReference>
<dbReference type="AlphaFoldDB" id="A0A6B9XVS7"/>
<organism evidence="1">
    <name type="scientific">Picea sitchensis</name>
    <name type="common">Sitka spruce</name>
    <name type="synonym">Pinus sitchensis</name>
    <dbReference type="NCBI Taxonomy" id="3332"/>
    <lineage>
        <taxon>Eukaryota</taxon>
        <taxon>Viridiplantae</taxon>
        <taxon>Streptophyta</taxon>
        <taxon>Embryophyta</taxon>
        <taxon>Tracheophyta</taxon>
        <taxon>Spermatophyta</taxon>
        <taxon>Pinopsida</taxon>
        <taxon>Pinidae</taxon>
        <taxon>Conifers I</taxon>
        <taxon>Pinales</taxon>
        <taxon>Pinaceae</taxon>
        <taxon>Picea</taxon>
    </lineage>
</organism>
<sequence>MFLLSPVQHCNQVLKTELANSFELGNVQSTRYRQLIKPQKNLLNSGILGSLLKMRILLYWRIHR</sequence>
<reference evidence="1" key="1">
    <citation type="submission" date="2019-03" db="EMBL/GenBank/DDBJ databases">
        <title>Largest Complete Mitochondrial Genome of a Gymnosperm, Sitka Spruce (Picea sitchensis), Indicates Complex Physical Structure.</title>
        <authorList>
            <person name="Jackman S.D."/>
            <person name="Coombe L."/>
            <person name="Warren R."/>
            <person name="Kirk H."/>
            <person name="Trinh E."/>
            <person name="McLeod T."/>
            <person name="Pleasance S."/>
            <person name="Pandoh P."/>
            <person name="Zhao Y."/>
            <person name="Coope R."/>
            <person name="Bousquet J."/>
            <person name="Bohlmann J.C."/>
            <person name="Jones S.J.M."/>
            <person name="Birol I."/>
        </authorList>
    </citation>
    <scope>NUCLEOTIDE SEQUENCE</scope>
    <source>
        <strain evidence="1">Q903</strain>
    </source>
</reference>
<gene>
    <name evidence="1" type="primary">orf05467</name>
    <name evidence="1" type="ORF">Q903MT_gene5435</name>
</gene>
<geneLocation type="mitochondrion" evidence="1"/>